<proteinExistence type="predicted"/>
<dbReference type="Proteomes" id="UP001163603">
    <property type="component" value="Chromosome 2"/>
</dbReference>
<evidence type="ECO:0000313" key="2">
    <source>
        <dbReference type="Proteomes" id="UP001163603"/>
    </source>
</evidence>
<keyword evidence="2" id="KW-1185">Reference proteome</keyword>
<gene>
    <name evidence="1" type="ORF">Pint_15731</name>
</gene>
<name>A0ACC0ZHE5_9ROSI</name>
<evidence type="ECO:0000313" key="1">
    <source>
        <dbReference type="EMBL" id="KAJ0049527.1"/>
    </source>
</evidence>
<protein>
    <submittedName>
        <fullName evidence="1">Uncharacterized protein</fullName>
    </submittedName>
</protein>
<reference evidence="2" key="1">
    <citation type="journal article" date="2023" name="G3 (Bethesda)">
        <title>Genome assembly and association tests identify interacting loci associated with vigor, precocity, and sex in interspecific pistachio rootstocks.</title>
        <authorList>
            <person name="Palmer W."/>
            <person name="Jacygrad E."/>
            <person name="Sagayaradj S."/>
            <person name="Cavanaugh K."/>
            <person name="Han R."/>
            <person name="Bertier L."/>
            <person name="Beede B."/>
            <person name="Kafkas S."/>
            <person name="Golino D."/>
            <person name="Preece J."/>
            <person name="Michelmore R."/>
        </authorList>
    </citation>
    <scope>NUCLEOTIDE SEQUENCE [LARGE SCALE GENOMIC DNA]</scope>
</reference>
<dbReference type="EMBL" id="CM047737">
    <property type="protein sequence ID" value="KAJ0049527.1"/>
    <property type="molecule type" value="Genomic_DNA"/>
</dbReference>
<sequence>MKPQMFNFKFRLFGIDCEIRNVDPDEFSYIVFIKDIKKCVAKENEEVYLYLDEKFKVEARLPLSGQRYLLDSDQDLAFIFQ</sequence>
<organism evidence="1 2">
    <name type="scientific">Pistacia integerrima</name>
    <dbReference type="NCBI Taxonomy" id="434235"/>
    <lineage>
        <taxon>Eukaryota</taxon>
        <taxon>Viridiplantae</taxon>
        <taxon>Streptophyta</taxon>
        <taxon>Embryophyta</taxon>
        <taxon>Tracheophyta</taxon>
        <taxon>Spermatophyta</taxon>
        <taxon>Magnoliopsida</taxon>
        <taxon>eudicotyledons</taxon>
        <taxon>Gunneridae</taxon>
        <taxon>Pentapetalae</taxon>
        <taxon>rosids</taxon>
        <taxon>malvids</taxon>
        <taxon>Sapindales</taxon>
        <taxon>Anacardiaceae</taxon>
        <taxon>Pistacia</taxon>
    </lineage>
</organism>
<accession>A0ACC0ZHE5</accession>
<comment type="caution">
    <text evidence="1">The sequence shown here is derived from an EMBL/GenBank/DDBJ whole genome shotgun (WGS) entry which is preliminary data.</text>
</comment>